<dbReference type="Pfam" id="PF00780">
    <property type="entry name" value="CNH"/>
    <property type="match status" value="1"/>
</dbReference>
<feature type="compositionally biased region" description="Polar residues" evidence="2">
    <location>
        <begin position="196"/>
        <end position="230"/>
    </location>
</feature>
<feature type="compositionally biased region" description="Polar residues" evidence="2">
    <location>
        <begin position="165"/>
        <end position="178"/>
    </location>
</feature>
<dbReference type="Gene3D" id="2.30.29.30">
    <property type="entry name" value="Pleckstrin-homology domain (PH domain)/Phosphotyrosine-binding domain (PTB)"/>
    <property type="match status" value="1"/>
</dbReference>
<evidence type="ECO:0000256" key="1">
    <source>
        <dbReference type="ARBA" id="ARBA00022658"/>
    </source>
</evidence>
<dbReference type="SMART" id="SM00036">
    <property type="entry name" value="CNH"/>
    <property type="match status" value="1"/>
</dbReference>
<keyword evidence="6" id="KW-1185">Reference proteome</keyword>
<dbReference type="PANTHER" id="PTHR46572">
    <property type="entry name" value="RHO1 GDP-GTP EXCHANGE PROTEIN 1-RELATED"/>
    <property type="match status" value="1"/>
</dbReference>
<dbReference type="InterPro" id="IPR011993">
    <property type="entry name" value="PH-like_dom_sf"/>
</dbReference>
<proteinExistence type="predicted"/>
<dbReference type="Proteomes" id="UP000053831">
    <property type="component" value="Unassembled WGS sequence"/>
</dbReference>
<dbReference type="GO" id="GO:0005085">
    <property type="term" value="F:guanyl-nucleotide exchange factor activity"/>
    <property type="evidence" value="ECO:0007669"/>
    <property type="project" value="UniProtKB-KW"/>
</dbReference>
<dbReference type="STRING" id="150374.A0A0M8N6B0"/>
<feature type="compositionally biased region" description="Polar residues" evidence="2">
    <location>
        <begin position="93"/>
        <end position="102"/>
    </location>
</feature>
<feature type="region of interest" description="Disordered" evidence="2">
    <location>
        <begin position="1"/>
        <end position="396"/>
    </location>
</feature>
<feature type="region of interest" description="Disordered" evidence="2">
    <location>
        <begin position="511"/>
        <end position="553"/>
    </location>
</feature>
<organism evidence="5 6">
    <name type="scientific">Escovopsis weberi</name>
    <dbReference type="NCBI Taxonomy" id="150374"/>
    <lineage>
        <taxon>Eukaryota</taxon>
        <taxon>Fungi</taxon>
        <taxon>Dikarya</taxon>
        <taxon>Ascomycota</taxon>
        <taxon>Pezizomycotina</taxon>
        <taxon>Sordariomycetes</taxon>
        <taxon>Hypocreomycetidae</taxon>
        <taxon>Hypocreales</taxon>
        <taxon>Hypocreaceae</taxon>
        <taxon>Escovopsis</taxon>
    </lineage>
</organism>
<dbReference type="PANTHER" id="PTHR46572:SF1">
    <property type="entry name" value="RHO1 GUANINE NUCLEOTIDE EXCHANGE FACTOR TUS1"/>
    <property type="match status" value="1"/>
</dbReference>
<gene>
    <name evidence="5" type="ORF">ESCO_004181</name>
</gene>
<feature type="compositionally biased region" description="Basic and acidic residues" evidence="2">
    <location>
        <begin position="1"/>
        <end position="10"/>
    </location>
</feature>
<dbReference type="SUPFAM" id="SSF48065">
    <property type="entry name" value="DBL homology domain (DH-domain)"/>
    <property type="match status" value="1"/>
</dbReference>
<dbReference type="InterPro" id="IPR001180">
    <property type="entry name" value="CNH_dom"/>
</dbReference>
<dbReference type="PROSITE" id="PS50010">
    <property type="entry name" value="DH_2"/>
    <property type="match status" value="1"/>
</dbReference>
<dbReference type="InterPro" id="IPR000219">
    <property type="entry name" value="DH_dom"/>
</dbReference>
<feature type="compositionally biased region" description="Low complexity" evidence="2">
    <location>
        <begin position="181"/>
        <end position="195"/>
    </location>
</feature>
<feature type="compositionally biased region" description="Acidic residues" evidence="2">
    <location>
        <begin position="469"/>
        <end position="486"/>
    </location>
</feature>
<evidence type="ECO:0000259" key="3">
    <source>
        <dbReference type="PROSITE" id="PS50010"/>
    </source>
</evidence>
<dbReference type="InterPro" id="IPR001849">
    <property type="entry name" value="PH_domain"/>
</dbReference>
<dbReference type="SUPFAM" id="SSF50729">
    <property type="entry name" value="PH domain-like"/>
    <property type="match status" value="1"/>
</dbReference>
<feature type="compositionally biased region" description="Low complexity" evidence="2">
    <location>
        <begin position="261"/>
        <end position="274"/>
    </location>
</feature>
<dbReference type="Gene3D" id="1.20.900.10">
    <property type="entry name" value="Dbl homology (DH) domain"/>
    <property type="match status" value="1"/>
</dbReference>
<dbReference type="InterPro" id="IPR035899">
    <property type="entry name" value="DBL_dom_sf"/>
</dbReference>
<feature type="compositionally biased region" description="Polar residues" evidence="2">
    <location>
        <begin position="686"/>
        <end position="700"/>
    </location>
</feature>
<evidence type="ECO:0000259" key="4">
    <source>
        <dbReference type="PROSITE" id="PS50219"/>
    </source>
</evidence>
<feature type="compositionally biased region" description="Low complexity" evidence="2">
    <location>
        <begin position="138"/>
        <end position="154"/>
    </location>
</feature>
<dbReference type="Pfam" id="PF23582">
    <property type="entry name" value="WHD_RGF3"/>
    <property type="match status" value="1"/>
</dbReference>
<evidence type="ECO:0000256" key="2">
    <source>
        <dbReference type="SAM" id="MobiDB-lite"/>
    </source>
</evidence>
<dbReference type="CDD" id="cd00160">
    <property type="entry name" value="RhoGEF"/>
    <property type="match status" value="1"/>
</dbReference>
<feature type="domain" description="CNH" evidence="4">
    <location>
        <begin position="1401"/>
        <end position="1709"/>
    </location>
</feature>
<dbReference type="OrthoDB" id="660555at2759"/>
<dbReference type="SMART" id="SM00325">
    <property type="entry name" value="RhoGEF"/>
    <property type="match status" value="1"/>
</dbReference>
<reference evidence="5 6" key="1">
    <citation type="submission" date="2015-07" db="EMBL/GenBank/DDBJ databases">
        <title>The genome of the fungus Escovopsis weberi, a specialized disease agent of ant agriculture.</title>
        <authorList>
            <person name="de Man T.J."/>
            <person name="Stajich J.E."/>
            <person name="Kubicek C.P."/>
            <person name="Chenthamara K."/>
            <person name="Atanasova L."/>
            <person name="Druzhinina I.S."/>
            <person name="Birnbaum S."/>
            <person name="Barribeau S.M."/>
            <person name="Teiling C."/>
            <person name="Suen G."/>
            <person name="Currie C."/>
            <person name="Gerardo N.M."/>
        </authorList>
    </citation>
    <scope>NUCLEOTIDE SEQUENCE [LARGE SCALE GENOMIC DNA]</scope>
</reference>
<sequence>MSFRGEDRSRYGHVPPVQYPIPGHSYQQLQLQQQQQQQQQQQAQQQQQPPPPSDPRQHLTRQPSFNSGDDGAAYGRAQAYGESQFANNDELFMNTTPASNYPTGRPASTSVSSVRSSFGQQYQDQLQLSSGHSTYNPQSFAQSSSDFRRSQSQSLPYHPAPPSGYSGNLSNAYANPTSPIAGYAPQAYNPAAYANTSPQRQPTYHGYTNSQSSVYSNPYGSPAYQQQSPVAPQYVNMPLHPEPSPRRSYGYEQHPMPPVPSSSTVTRSRSSAPAYNAPQHAHRPAYPSDKGAPSPAPFNTSSQAPYPTTSSIPVGPAYSPHDDVTMYNRHTRSDSQSSLASPYAHQVGSSGVQRHPTNAPLPSRPMAELPEEEAMWSRNGRPLPDPAVQSSYDEVDDHYHEDSIVQEIEAFEAEIGGAGPRIHRRPLPVPSELGGSGDHNALVYAGGCHDPDTDHRTSFYENERGAGHDDDDDDNNNNEDDDDDPEGTAGVLAMQQAELEDQRFGGSSFMYTETAPLHPLPPISQQHAPNPLPPPPAHKEDDQSSDSDFGGDMDLGGLSGGYVGNLAYGTEVGYYGSVSGMDYLSRSGSRPLPVPSHRNEAYEYNTAFNNAEVDYGGTGGFQEIRRLSFDRGEDRVSLHSQQSGGNSPTKDDYGDLFFHPGLTNRPLPEIPSNTGPLSDSSSSASGQATTRTDHPQNAGSRLSYEHPGQYYNNALTHNQHPERSISLAGFNTAPQVHTPARSQTDAAPNERRKMARQHQQAAAVPITNFDNGMAPPAGGFDTITLPTGRKRKFVPSKLTSVDFKRCPEPWALSGIETWIREMTEGELDLRQKIVEEALTILFTIKVPTMNVADAEALSTCVVELMLANGVLLHDEEWVKYGEGHISGVFWQLTGSGCYAPKLHDQEINGRCYSSHCTRTLRKVDLEALNEGYKPADEWHIFYDLKKEDIMSRPKKEVERQNILHEIVTGEEKYIKQLDIFRTLYRDELRVSQPPIIHPDRRDKFLGTVFGKLDTVLRINKDHLLAQLKYRQQEQGPWIVGFSDLFREWIRKAKSEYIEYATTYPRAAFMIRKEASRNILFKKFLEDKQRHKSSSKQDWTHFLITPLQRLQRYILLLETVDRKMPGESEEKTNLNRAIEEIRTVTLECDAKVAETNRRVEMMELDRMLVLRPGFQSVLNLEQPGRTIIIQGDLQRLSSKGMKWVDTHALLFDHYLILAKVPIPMPLLFLETMNEEPVIKQKGITAPLAGRTATATGAQLSKVTINGIARPGTELSPTNTALSAQAPLAPAPAQDAEGKILYPFKVKHLGHEIYTLYASSARDRQDWCAKIVEAKTRHAKALFQQNAEPFRLRVLADASFHYDNSSPYARTAGVPVKGTPLDRAIQELEEVLGPAQGVAPVCRAQVNCATGFSAFGKQIIAVGTDYGVYITDPSSPRGWSRSIQAPRITQLAVLEEFSIAIVITDKSLISYPLDVLAPLSEFAAPANDSPRRAPQRLAKDVTYFAIARMKDRTLLFYKRKEGLHTTFKVLEPILHKATEKRARFFGGRRGGAGNTESFRDFDEFFFPIECFSLSLFQTYIAVSTARGIEMLTLDKKHPISIPDLKAAAIANIASRIRDQRPLGMFRLNENEFILTYEDCAVYVDKHGEVSRTLIMEYTGKQKKAKGATMYGQYLILYNEDYVEVRNADNGRLRQIIAGRDVRLIDLGIRGPTNDNALQAAQVHGHNGHLVNAGDASKGTVKIAMCHPELPGRQVILEMLLNDGHSEA</sequence>
<dbReference type="InterPro" id="IPR057283">
    <property type="entry name" value="RGF3_WH"/>
</dbReference>
<feature type="compositionally biased region" description="Polar residues" evidence="2">
    <location>
        <begin position="297"/>
        <end position="312"/>
    </location>
</feature>
<dbReference type="Pfam" id="PF00621">
    <property type="entry name" value="RhoGEF"/>
    <property type="match status" value="1"/>
</dbReference>
<dbReference type="EMBL" id="LGSR01000013">
    <property type="protein sequence ID" value="KOS20870.1"/>
    <property type="molecule type" value="Genomic_DNA"/>
</dbReference>
<feature type="compositionally biased region" description="Polar residues" evidence="2">
    <location>
        <begin position="638"/>
        <end position="648"/>
    </location>
</feature>
<feature type="domain" description="DH" evidence="3">
    <location>
        <begin position="958"/>
        <end position="1150"/>
    </location>
</feature>
<dbReference type="InterPro" id="IPR052233">
    <property type="entry name" value="Rho-type_GEFs"/>
</dbReference>
<feature type="compositionally biased region" description="Low complexity" evidence="2">
    <location>
        <begin position="27"/>
        <end position="47"/>
    </location>
</feature>
<evidence type="ECO:0000313" key="5">
    <source>
        <dbReference type="EMBL" id="KOS20870.1"/>
    </source>
</evidence>
<feature type="compositionally biased region" description="Polar residues" evidence="2">
    <location>
        <begin position="347"/>
        <end position="356"/>
    </location>
</feature>
<protein>
    <submittedName>
        <fullName evidence="5">Rho1 guanine nucleotide exchange factor 3</fullName>
    </submittedName>
</protein>
<evidence type="ECO:0000313" key="6">
    <source>
        <dbReference type="Proteomes" id="UP000053831"/>
    </source>
</evidence>
<name>A0A0M8N6B0_ESCWE</name>
<comment type="caution">
    <text evidence="5">The sequence shown here is derived from an EMBL/GenBank/DDBJ whole genome shotgun (WGS) entry which is preliminary data.</text>
</comment>
<feature type="compositionally biased region" description="Low complexity" evidence="2">
    <location>
        <begin position="108"/>
        <end position="117"/>
    </location>
</feature>
<feature type="compositionally biased region" description="Polar residues" evidence="2">
    <location>
        <begin position="118"/>
        <end position="137"/>
    </location>
</feature>
<feature type="region of interest" description="Disordered" evidence="2">
    <location>
        <begin position="417"/>
        <end position="498"/>
    </location>
</feature>
<dbReference type="PROSITE" id="PS50219">
    <property type="entry name" value="CNH"/>
    <property type="match status" value="1"/>
</dbReference>
<keyword evidence="1" id="KW-0344">Guanine-nucleotide releasing factor</keyword>
<feature type="region of interest" description="Disordered" evidence="2">
    <location>
        <begin position="632"/>
        <end position="715"/>
    </location>
</feature>
<feature type="compositionally biased region" description="Basic and acidic residues" evidence="2">
    <location>
        <begin position="449"/>
        <end position="468"/>
    </location>
</feature>
<accession>A0A0M8N6B0</accession>
<dbReference type="SMART" id="SM00233">
    <property type="entry name" value="PH"/>
    <property type="match status" value="1"/>
</dbReference>